<dbReference type="EMBL" id="HF935781">
    <property type="protein sequence ID" value="CCX13149.1"/>
    <property type="molecule type" value="Genomic_DNA"/>
</dbReference>
<dbReference type="AlphaFoldDB" id="U4L6Y0"/>
<evidence type="ECO:0000313" key="1">
    <source>
        <dbReference type="EMBL" id="CCX13149.1"/>
    </source>
</evidence>
<accession>U4L6Y0</accession>
<evidence type="ECO:0000313" key="2">
    <source>
        <dbReference type="Proteomes" id="UP000018144"/>
    </source>
</evidence>
<gene>
    <name evidence="1" type="ORF">PCON_12742</name>
</gene>
<keyword evidence="2" id="KW-1185">Reference proteome</keyword>
<dbReference type="Proteomes" id="UP000018144">
    <property type="component" value="Unassembled WGS sequence"/>
</dbReference>
<proteinExistence type="predicted"/>
<name>U4L6Y0_PYROM</name>
<sequence length="287" mass="32448">MFPDTNVSALPRKLKTYRTYDYPENPLPKSCHAKFCHAKIPSNHTQAPPLSDVKDVTKALRYTIELTPRWRGSAPPVFDSLADANGHAADLAASFQFVFRQTVINQLIGLCRLVALWEDESTEEFEAHQEIIAQLKSRLDTKLYVFDTPMTHGMFRYSTIRNMRKAVVPQRIEVVKVYPHGGPSKERRFAKNNLGNSSTPPENLKTLEFSYAVVRNLVCIRFSEVDISGDLMEETTDSSETMIPLGSWGGDGEFVFNMASVILKSFSTEQNRSALPRRSEQELEGQL</sequence>
<organism evidence="1 2">
    <name type="scientific">Pyronema omphalodes (strain CBS 100304)</name>
    <name type="common">Pyronema confluens</name>
    <dbReference type="NCBI Taxonomy" id="1076935"/>
    <lineage>
        <taxon>Eukaryota</taxon>
        <taxon>Fungi</taxon>
        <taxon>Dikarya</taxon>
        <taxon>Ascomycota</taxon>
        <taxon>Pezizomycotina</taxon>
        <taxon>Pezizomycetes</taxon>
        <taxon>Pezizales</taxon>
        <taxon>Pyronemataceae</taxon>
        <taxon>Pyronema</taxon>
    </lineage>
</organism>
<reference evidence="1 2" key="1">
    <citation type="journal article" date="2013" name="PLoS Genet.">
        <title>The genome and development-dependent transcriptomes of Pyronema confluens: a window into fungal evolution.</title>
        <authorList>
            <person name="Traeger S."/>
            <person name="Altegoer F."/>
            <person name="Freitag M."/>
            <person name="Gabaldon T."/>
            <person name="Kempken F."/>
            <person name="Kumar A."/>
            <person name="Marcet-Houben M."/>
            <person name="Poggeler S."/>
            <person name="Stajich J.E."/>
            <person name="Nowrousian M."/>
        </authorList>
    </citation>
    <scope>NUCLEOTIDE SEQUENCE [LARGE SCALE GENOMIC DNA]</scope>
    <source>
        <strain evidence="2">CBS 100304</strain>
        <tissue evidence="1">Vegetative mycelium</tissue>
    </source>
</reference>
<protein>
    <submittedName>
        <fullName evidence="1">Uncharacterized protein</fullName>
    </submittedName>
</protein>